<protein>
    <recommendedName>
        <fullName evidence="6">MYND-type domain-containing protein</fullName>
    </recommendedName>
</protein>
<dbReference type="OrthoDB" id="341421at2759"/>
<evidence type="ECO:0000256" key="3">
    <source>
        <dbReference type="ARBA" id="ARBA00022833"/>
    </source>
</evidence>
<dbReference type="EMBL" id="KN839876">
    <property type="protein sequence ID" value="KIJ60149.1"/>
    <property type="molecule type" value="Genomic_DNA"/>
</dbReference>
<feature type="region of interest" description="Disordered" evidence="5">
    <location>
        <begin position="234"/>
        <end position="259"/>
    </location>
</feature>
<sequence length="313" mass="35452">MDDLHSIFSGLPGYSPMMMINKSEACAATKLIQCRDFGVYMSDVSEKFQRSPQSTPDLTQEEFMARKKIIQQVEESAGRNRGKRGMVDEWAPILYRYEVVKGSAKRQCDWGHLLFTDMTTTRFLLVMVFPRPCNCGNLSHNDYETLTKYQADRLMCLLTYLHHDEGRPQFVRATYVTPTNGWVLDPEYLASFTPPKAPTKDSKFAPIIHVTPNNFVPSLLPGDLEKIDNLLARKSGGRPPQSVRSQVMGGKETRPDVSSAWRQRNPRQCAYCEALGEKNLRVCGRCKLVQYCGAECQKAAWPSHKVICKKADA</sequence>
<keyword evidence="1" id="KW-0479">Metal-binding</keyword>
<dbReference type="Proteomes" id="UP000053820">
    <property type="component" value="Unassembled WGS sequence"/>
</dbReference>
<gene>
    <name evidence="7" type="ORF">HYDPIDRAFT_161442</name>
</gene>
<organism evidence="7 8">
    <name type="scientific">Hydnomerulius pinastri MD-312</name>
    <dbReference type="NCBI Taxonomy" id="994086"/>
    <lineage>
        <taxon>Eukaryota</taxon>
        <taxon>Fungi</taxon>
        <taxon>Dikarya</taxon>
        <taxon>Basidiomycota</taxon>
        <taxon>Agaricomycotina</taxon>
        <taxon>Agaricomycetes</taxon>
        <taxon>Agaricomycetidae</taxon>
        <taxon>Boletales</taxon>
        <taxon>Boletales incertae sedis</taxon>
        <taxon>Leucogyrophana</taxon>
    </lineage>
</organism>
<reference evidence="7 8" key="1">
    <citation type="submission" date="2014-04" db="EMBL/GenBank/DDBJ databases">
        <title>Evolutionary Origins and Diversification of the Mycorrhizal Mutualists.</title>
        <authorList>
            <consortium name="DOE Joint Genome Institute"/>
            <consortium name="Mycorrhizal Genomics Consortium"/>
            <person name="Kohler A."/>
            <person name="Kuo A."/>
            <person name="Nagy L.G."/>
            <person name="Floudas D."/>
            <person name="Copeland A."/>
            <person name="Barry K.W."/>
            <person name="Cichocki N."/>
            <person name="Veneault-Fourrey C."/>
            <person name="LaButti K."/>
            <person name="Lindquist E.A."/>
            <person name="Lipzen A."/>
            <person name="Lundell T."/>
            <person name="Morin E."/>
            <person name="Murat C."/>
            <person name="Riley R."/>
            <person name="Ohm R."/>
            <person name="Sun H."/>
            <person name="Tunlid A."/>
            <person name="Henrissat B."/>
            <person name="Grigoriev I.V."/>
            <person name="Hibbett D.S."/>
            <person name="Martin F."/>
        </authorList>
    </citation>
    <scope>NUCLEOTIDE SEQUENCE [LARGE SCALE GENOMIC DNA]</scope>
    <source>
        <strain evidence="7 8">MD-312</strain>
    </source>
</reference>
<dbReference type="GO" id="GO:0008270">
    <property type="term" value="F:zinc ion binding"/>
    <property type="evidence" value="ECO:0007669"/>
    <property type="project" value="UniProtKB-KW"/>
</dbReference>
<dbReference type="PROSITE" id="PS50865">
    <property type="entry name" value="ZF_MYND_2"/>
    <property type="match status" value="1"/>
</dbReference>
<accession>A0A0C9V442</accession>
<dbReference type="HOGENOM" id="CLU_868754_0_0_1"/>
<dbReference type="Pfam" id="PF01753">
    <property type="entry name" value="zf-MYND"/>
    <property type="match status" value="1"/>
</dbReference>
<dbReference type="SUPFAM" id="SSF144232">
    <property type="entry name" value="HIT/MYND zinc finger-like"/>
    <property type="match status" value="1"/>
</dbReference>
<dbReference type="AlphaFoldDB" id="A0A0C9V442"/>
<evidence type="ECO:0000256" key="1">
    <source>
        <dbReference type="ARBA" id="ARBA00022723"/>
    </source>
</evidence>
<dbReference type="PROSITE" id="PS01360">
    <property type="entry name" value="ZF_MYND_1"/>
    <property type="match status" value="1"/>
</dbReference>
<evidence type="ECO:0000259" key="6">
    <source>
        <dbReference type="PROSITE" id="PS50865"/>
    </source>
</evidence>
<keyword evidence="3" id="KW-0862">Zinc</keyword>
<evidence type="ECO:0000256" key="5">
    <source>
        <dbReference type="SAM" id="MobiDB-lite"/>
    </source>
</evidence>
<evidence type="ECO:0000313" key="8">
    <source>
        <dbReference type="Proteomes" id="UP000053820"/>
    </source>
</evidence>
<evidence type="ECO:0000256" key="4">
    <source>
        <dbReference type="PROSITE-ProRule" id="PRU00134"/>
    </source>
</evidence>
<dbReference type="InterPro" id="IPR002893">
    <property type="entry name" value="Znf_MYND"/>
</dbReference>
<feature type="domain" description="MYND-type" evidence="6">
    <location>
        <begin position="269"/>
        <end position="308"/>
    </location>
</feature>
<keyword evidence="8" id="KW-1185">Reference proteome</keyword>
<evidence type="ECO:0000313" key="7">
    <source>
        <dbReference type="EMBL" id="KIJ60149.1"/>
    </source>
</evidence>
<keyword evidence="2 4" id="KW-0863">Zinc-finger</keyword>
<evidence type="ECO:0000256" key="2">
    <source>
        <dbReference type="ARBA" id="ARBA00022771"/>
    </source>
</evidence>
<proteinExistence type="predicted"/>
<dbReference type="Gene3D" id="6.10.140.2220">
    <property type="match status" value="1"/>
</dbReference>
<name>A0A0C9V442_9AGAM</name>